<dbReference type="InterPro" id="IPR011990">
    <property type="entry name" value="TPR-like_helical_dom_sf"/>
</dbReference>
<reference evidence="11 12" key="1">
    <citation type="submission" date="2018-03" db="EMBL/GenBank/DDBJ databases">
        <title>Genomic Encyclopedia of Type Strains, Phase III (KMG-III): the genomes of soil and plant-associated and newly described type strains.</title>
        <authorList>
            <person name="Whitman W."/>
        </authorList>
    </citation>
    <scope>NUCLEOTIDE SEQUENCE [LARGE SCALE GENOMIC DNA]</scope>
    <source>
        <strain evidence="11 12">CGMCC 1.12700</strain>
    </source>
</reference>
<evidence type="ECO:0000259" key="10">
    <source>
        <dbReference type="Pfam" id="PF07568"/>
    </source>
</evidence>
<evidence type="ECO:0000256" key="3">
    <source>
        <dbReference type="ARBA" id="ARBA00022553"/>
    </source>
</evidence>
<dbReference type="SUPFAM" id="SSF55874">
    <property type="entry name" value="ATPase domain of HSP90 chaperone/DNA topoisomerase II/histidine kinase"/>
    <property type="match status" value="1"/>
</dbReference>
<evidence type="ECO:0000256" key="8">
    <source>
        <dbReference type="SAM" id="Phobius"/>
    </source>
</evidence>
<keyword evidence="8" id="KW-1133">Transmembrane helix</keyword>
<protein>
    <recommendedName>
        <fullName evidence="2">histidine kinase</fullName>
        <ecNumber evidence="2">2.7.13.3</ecNumber>
    </recommendedName>
</protein>
<feature type="domain" description="Signal transduction histidine kinase subgroup 2 dimerisation and phosphoacceptor" evidence="10">
    <location>
        <begin position="371"/>
        <end position="446"/>
    </location>
</feature>
<evidence type="ECO:0000259" key="9">
    <source>
        <dbReference type="Pfam" id="PF02518"/>
    </source>
</evidence>
<dbReference type="Gene3D" id="1.25.40.10">
    <property type="entry name" value="Tetratricopeptide repeat domain"/>
    <property type="match status" value="1"/>
</dbReference>
<keyword evidence="8" id="KW-0472">Membrane</keyword>
<dbReference type="InterPro" id="IPR011495">
    <property type="entry name" value="Sig_transdc_His_kin_sub2_dim/P"/>
</dbReference>
<evidence type="ECO:0000256" key="2">
    <source>
        <dbReference type="ARBA" id="ARBA00012438"/>
    </source>
</evidence>
<keyword evidence="6 11" id="KW-0418">Kinase</keyword>
<evidence type="ECO:0000256" key="5">
    <source>
        <dbReference type="ARBA" id="ARBA00022741"/>
    </source>
</evidence>
<keyword evidence="4" id="KW-0808">Transferase</keyword>
<dbReference type="RefSeq" id="WP_106524751.1">
    <property type="nucleotide sequence ID" value="NZ_PYGD01000011.1"/>
</dbReference>
<dbReference type="EC" id="2.7.13.3" evidence="2"/>
<dbReference type="GO" id="GO:0004673">
    <property type="term" value="F:protein histidine kinase activity"/>
    <property type="evidence" value="ECO:0007669"/>
    <property type="project" value="UniProtKB-EC"/>
</dbReference>
<gene>
    <name evidence="11" type="ORF">B0I18_11157</name>
</gene>
<keyword evidence="7" id="KW-0067">ATP-binding</keyword>
<dbReference type="InterPro" id="IPR036890">
    <property type="entry name" value="HATPase_C_sf"/>
</dbReference>
<sequence>MGVHALFAQRLSIQQQVARIDSLILYRNFEAGEKQLDHLYDSIIQSGSRHELRESELRLLLNKAYLYKENKKESNALKAALDVIEAAEKLHFFEIEYEACLMAALVYELSNEFDLCKTYLGRAHRLYKQQHLESLYSHYCIRVSSYYRFVKQKDTALYFATQGFNYARVYKNKRDYLDGCLLLGILLPKHDLEGAVKYASLAAYGFLELNDYYRASSMYNNIAHKYLLRGDNDKARQYNDSALWIFNNNALPANFQSFKIRYLLFDTLGKVDSAYYYFRKYHDAYVAANDSIKAANIKKVTEQYENDKKQAIIKSKDRQLAFIILLLLVIATASFLLIRKNRKINIQNKVIRKQVEELMKMLEQKQVLLSELQHRVKNNLQHVISILELQKESVNFNNIDELIRGNQNRIHSMALLHKKLNVSEHVNEVDLEKYILDLSELVKDSYDTPRKKISMDVTCTIAQMSIEKALPVGLIIVELVSNSMKHAFVKRHTGTIHITLGQDIATGKNILYYADNGRGFDFNKHSEKGLGMEIIKGLIGQLDATAKSSPGNGFELTLHFK</sequence>
<keyword evidence="12" id="KW-1185">Reference proteome</keyword>
<keyword evidence="3" id="KW-0597">Phosphoprotein</keyword>
<organism evidence="11 12">
    <name type="scientific">Taibaiella chishuiensis</name>
    <dbReference type="NCBI Taxonomy" id="1434707"/>
    <lineage>
        <taxon>Bacteria</taxon>
        <taxon>Pseudomonadati</taxon>
        <taxon>Bacteroidota</taxon>
        <taxon>Chitinophagia</taxon>
        <taxon>Chitinophagales</taxon>
        <taxon>Chitinophagaceae</taxon>
        <taxon>Taibaiella</taxon>
    </lineage>
</organism>
<dbReference type="InterPro" id="IPR019734">
    <property type="entry name" value="TPR_rpt"/>
</dbReference>
<evidence type="ECO:0000256" key="1">
    <source>
        <dbReference type="ARBA" id="ARBA00000085"/>
    </source>
</evidence>
<feature type="transmembrane region" description="Helical" evidence="8">
    <location>
        <begin position="320"/>
        <end position="338"/>
    </location>
</feature>
<dbReference type="AlphaFoldDB" id="A0A2P8CWZ6"/>
<dbReference type="SMART" id="SM00028">
    <property type="entry name" value="TPR"/>
    <property type="match status" value="3"/>
</dbReference>
<dbReference type="GO" id="GO:0005524">
    <property type="term" value="F:ATP binding"/>
    <property type="evidence" value="ECO:0007669"/>
    <property type="project" value="UniProtKB-KW"/>
</dbReference>
<evidence type="ECO:0000256" key="4">
    <source>
        <dbReference type="ARBA" id="ARBA00022679"/>
    </source>
</evidence>
<comment type="catalytic activity">
    <reaction evidence="1">
        <text>ATP + protein L-histidine = ADP + protein N-phospho-L-histidine.</text>
        <dbReference type="EC" id="2.7.13.3"/>
    </reaction>
</comment>
<keyword evidence="8" id="KW-0812">Transmembrane</keyword>
<evidence type="ECO:0000313" key="11">
    <source>
        <dbReference type="EMBL" id="PSK89502.1"/>
    </source>
</evidence>
<dbReference type="Pfam" id="PF07568">
    <property type="entry name" value="HisKA_2"/>
    <property type="match status" value="1"/>
</dbReference>
<accession>A0A2P8CWZ6</accession>
<comment type="caution">
    <text evidence="11">The sequence shown here is derived from an EMBL/GenBank/DDBJ whole genome shotgun (WGS) entry which is preliminary data.</text>
</comment>
<evidence type="ECO:0000313" key="12">
    <source>
        <dbReference type="Proteomes" id="UP000240572"/>
    </source>
</evidence>
<keyword evidence="5" id="KW-0547">Nucleotide-binding</keyword>
<evidence type="ECO:0000256" key="6">
    <source>
        <dbReference type="ARBA" id="ARBA00022777"/>
    </source>
</evidence>
<dbReference type="Pfam" id="PF02518">
    <property type="entry name" value="HATPase_c"/>
    <property type="match status" value="1"/>
</dbReference>
<evidence type="ECO:0000256" key="7">
    <source>
        <dbReference type="ARBA" id="ARBA00022840"/>
    </source>
</evidence>
<dbReference type="OrthoDB" id="1223659at2"/>
<feature type="domain" description="Histidine kinase/HSP90-like ATPase" evidence="9">
    <location>
        <begin position="471"/>
        <end position="560"/>
    </location>
</feature>
<dbReference type="PANTHER" id="PTHR41523">
    <property type="entry name" value="TWO-COMPONENT SYSTEM SENSOR PROTEIN"/>
    <property type="match status" value="1"/>
</dbReference>
<name>A0A2P8CWZ6_9BACT</name>
<dbReference type="SUPFAM" id="SSF48452">
    <property type="entry name" value="TPR-like"/>
    <property type="match status" value="2"/>
</dbReference>
<dbReference type="Gene3D" id="3.30.565.10">
    <property type="entry name" value="Histidine kinase-like ATPase, C-terminal domain"/>
    <property type="match status" value="1"/>
</dbReference>
<dbReference type="Proteomes" id="UP000240572">
    <property type="component" value="Unassembled WGS sequence"/>
</dbReference>
<proteinExistence type="predicted"/>
<dbReference type="InterPro" id="IPR003594">
    <property type="entry name" value="HATPase_dom"/>
</dbReference>
<dbReference type="PANTHER" id="PTHR41523:SF8">
    <property type="entry name" value="ETHYLENE RESPONSE SENSOR PROTEIN"/>
    <property type="match status" value="1"/>
</dbReference>
<dbReference type="EMBL" id="PYGD01000011">
    <property type="protein sequence ID" value="PSK89502.1"/>
    <property type="molecule type" value="Genomic_DNA"/>
</dbReference>